<proteinExistence type="predicted"/>
<evidence type="ECO:0000313" key="2">
    <source>
        <dbReference type="EMBL" id="WVZ53507.1"/>
    </source>
</evidence>
<keyword evidence="3" id="KW-1185">Reference proteome</keyword>
<dbReference type="PANTHER" id="PTHR24559">
    <property type="entry name" value="TRANSPOSON TY3-I GAG-POL POLYPROTEIN"/>
    <property type="match status" value="1"/>
</dbReference>
<dbReference type="Gene3D" id="3.10.10.10">
    <property type="entry name" value="HIV Type 1 Reverse Transcriptase, subunit A, domain 1"/>
    <property type="match status" value="1"/>
</dbReference>
<dbReference type="PANTHER" id="PTHR24559:SF444">
    <property type="entry name" value="REVERSE TRANSCRIPTASE DOMAIN-CONTAINING PROTEIN"/>
    <property type="match status" value="1"/>
</dbReference>
<gene>
    <name evidence="2" type="ORF">U9M48_004437</name>
</gene>
<dbReference type="EMBL" id="CP144745">
    <property type="protein sequence ID" value="WVZ53507.1"/>
    <property type="molecule type" value="Genomic_DNA"/>
</dbReference>
<name>A0AAQ3SJ23_PASNO</name>
<dbReference type="InterPro" id="IPR053134">
    <property type="entry name" value="RNA-dir_DNA_polymerase"/>
</dbReference>
<feature type="domain" description="Reverse transcriptase" evidence="1">
    <location>
        <begin position="27"/>
        <end position="95"/>
    </location>
</feature>
<dbReference type="AlphaFoldDB" id="A0AAQ3SJ23"/>
<organism evidence="2 3">
    <name type="scientific">Paspalum notatum var. saurae</name>
    <dbReference type="NCBI Taxonomy" id="547442"/>
    <lineage>
        <taxon>Eukaryota</taxon>
        <taxon>Viridiplantae</taxon>
        <taxon>Streptophyta</taxon>
        <taxon>Embryophyta</taxon>
        <taxon>Tracheophyta</taxon>
        <taxon>Spermatophyta</taxon>
        <taxon>Magnoliopsida</taxon>
        <taxon>Liliopsida</taxon>
        <taxon>Poales</taxon>
        <taxon>Poaceae</taxon>
        <taxon>PACMAD clade</taxon>
        <taxon>Panicoideae</taxon>
        <taxon>Andropogonodae</taxon>
        <taxon>Paspaleae</taxon>
        <taxon>Paspalinae</taxon>
        <taxon>Paspalum</taxon>
    </lineage>
</organism>
<dbReference type="Gene3D" id="3.30.70.270">
    <property type="match status" value="1"/>
</dbReference>
<dbReference type="SUPFAM" id="SSF56672">
    <property type="entry name" value="DNA/RNA polymerases"/>
    <property type="match status" value="1"/>
</dbReference>
<evidence type="ECO:0000313" key="3">
    <source>
        <dbReference type="Proteomes" id="UP001341281"/>
    </source>
</evidence>
<reference evidence="2 3" key="1">
    <citation type="submission" date="2024-02" db="EMBL/GenBank/DDBJ databases">
        <title>High-quality chromosome-scale genome assembly of Pensacola bahiagrass (Paspalum notatum Flugge var. saurae).</title>
        <authorList>
            <person name="Vega J.M."/>
            <person name="Podio M."/>
            <person name="Orjuela J."/>
            <person name="Siena L.A."/>
            <person name="Pessino S.C."/>
            <person name="Combes M.C."/>
            <person name="Mariac C."/>
            <person name="Albertini E."/>
            <person name="Pupilli F."/>
            <person name="Ortiz J.P.A."/>
            <person name="Leblanc O."/>
        </authorList>
    </citation>
    <scope>NUCLEOTIDE SEQUENCE [LARGE SCALE GENOMIC DNA]</scope>
    <source>
        <strain evidence="2">R1</strain>
        <tissue evidence="2">Leaf</tissue>
    </source>
</reference>
<dbReference type="InterPro" id="IPR043502">
    <property type="entry name" value="DNA/RNA_pol_sf"/>
</dbReference>
<evidence type="ECO:0000259" key="1">
    <source>
        <dbReference type="Pfam" id="PF00078"/>
    </source>
</evidence>
<dbReference type="Pfam" id="PF00078">
    <property type="entry name" value="RVT_1"/>
    <property type="match status" value="1"/>
</dbReference>
<dbReference type="CDD" id="cd01647">
    <property type="entry name" value="RT_LTR"/>
    <property type="match status" value="1"/>
</dbReference>
<accession>A0AAQ3SJ23</accession>
<protein>
    <recommendedName>
        <fullName evidence="1">Reverse transcriptase domain-containing protein</fullName>
    </recommendedName>
</protein>
<sequence>MGVALIGIHLSTKLRLRNKSNSYSRLKKDGQWRFCVDYRKLNDMTIKNRFPLPIIEEILDELAGSSYFSKLDMCSGYHQIRMLEADEYKTAFKTHQGHY</sequence>
<dbReference type="InterPro" id="IPR000477">
    <property type="entry name" value="RT_dom"/>
</dbReference>
<dbReference type="Proteomes" id="UP001341281">
    <property type="component" value="Chromosome 01"/>
</dbReference>
<dbReference type="InterPro" id="IPR043128">
    <property type="entry name" value="Rev_trsase/Diguanyl_cyclase"/>
</dbReference>